<comment type="caution">
    <text evidence="2">The sequence shown here is derived from an EMBL/GenBank/DDBJ whole genome shotgun (WGS) entry which is preliminary data.</text>
</comment>
<dbReference type="InterPro" id="IPR009078">
    <property type="entry name" value="Ferritin-like_SF"/>
</dbReference>
<reference evidence="2 3" key="1">
    <citation type="submission" date="2018-05" db="EMBL/GenBank/DDBJ databases">
        <title>Pedobacter paludis sp. nov., isolated from wetland soil.</title>
        <authorList>
            <person name="Zhang Y."/>
            <person name="Wang G."/>
        </authorList>
    </citation>
    <scope>NUCLEOTIDE SEQUENCE [LARGE SCALE GENOMIC DNA]</scope>
    <source>
        <strain evidence="2 3">KCTC22721</strain>
    </source>
</reference>
<protein>
    <submittedName>
        <fullName evidence="2">Ferritin-like domain-containing protein</fullName>
    </submittedName>
</protein>
<evidence type="ECO:0000313" key="3">
    <source>
        <dbReference type="Proteomes" id="UP000245379"/>
    </source>
</evidence>
<proteinExistence type="predicted"/>
<evidence type="ECO:0000313" key="2">
    <source>
        <dbReference type="EMBL" id="PWS29466.1"/>
    </source>
</evidence>
<dbReference type="PANTHER" id="PTHR30565">
    <property type="entry name" value="PROTEIN YCIF"/>
    <property type="match status" value="1"/>
</dbReference>
<dbReference type="InterPro" id="IPR010287">
    <property type="entry name" value="DUF892_YciF-like"/>
</dbReference>
<organism evidence="2 3">
    <name type="scientific">Pedobacter yonginense</name>
    <dbReference type="NCBI Taxonomy" id="651869"/>
    <lineage>
        <taxon>Bacteria</taxon>
        <taxon>Pseudomonadati</taxon>
        <taxon>Bacteroidota</taxon>
        <taxon>Sphingobacteriia</taxon>
        <taxon>Sphingobacteriales</taxon>
        <taxon>Sphingobacteriaceae</taxon>
        <taxon>Pedobacter</taxon>
    </lineage>
</organism>
<dbReference type="OrthoDB" id="9795056at2"/>
<sequence>MATTTKKTNTKTAATKATPAAKAATKSTATTKSTAPKPQNETGKMEDSEFHKFFVDELKDIYWAEKHLSKALPKMKKAATSPELAAAFDKHTAETESHIDTLEQIFSLLEEKAVAKKCDAMAGLLEEANGIIEETEEGTMIRDAGLILAAQKVEHYEIATYGTLKVFAENMGHTEVADLLSQTLENEKATDVALTEIAEGFVNQDAAAE</sequence>
<dbReference type="InterPro" id="IPR047114">
    <property type="entry name" value="YciF"/>
</dbReference>
<dbReference type="Proteomes" id="UP000245379">
    <property type="component" value="Unassembled WGS sequence"/>
</dbReference>
<dbReference type="InterPro" id="IPR012347">
    <property type="entry name" value="Ferritin-like"/>
</dbReference>
<keyword evidence="3" id="KW-1185">Reference proteome</keyword>
<accession>A0A317EW76</accession>
<dbReference type="PANTHER" id="PTHR30565:SF9">
    <property type="entry name" value="PROTEIN YCIF"/>
    <property type="match status" value="1"/>
</dbReference>
<dbReference type="AlphaFoldDB" id="A0A317EW76"/>
<gene>
    <name evidence="2" type="ORF">DHW03_06535</name>
</gene>
<dbReference type="SUPFAM" id="SSF47240">
    <property type="entry name" value="Ferritin-like"/>
    <property type="match status" value="1"/>
</dbReference>
<dbReference type="RefSeq" id="WP_109924890.1">
    <property type="nucleotide sequence ID" value="NZ_QGNZ01000001.1"/>
</dbReference>
<feature type="region of interest" description="Disordered" evidence="1">
    <location>
        <begin position="1"/>
        <end position="46"/>
    </location>
</feature>
<dbReference type="Pfam" id="PF05974">
    <property type="entry name" value="DUF892"/>
    <property type="match status" value="1"/>
</dbReference>
<name>A0A317EW76_9SPHI</name>
<dbReference type="EMBL" id="QGNZ01000001">
    <property type="protein sequence ID" value="PWS29466.1"/>
    <property type="molecule type" value="Genomic_DNA"/>
</dbReference>
<feature type="compositionally biased region" description="Low complexity" evidence="1">
    <location>
        <begin position="1"/>
        <end position="37"/>
    </location>
</feature>
<dbReference type="Gene3D" id="1.20.1260.10">
    <property type="match status" value="1"/>
</dbReference>
<evidence type="ECO:0000256" key="1">
    <source>
        <dbReference type="SAM" id="MobiDB-lite"/>
    </source>
</evidence>
<dbReference type="CDD" id="cd07909">
    <property type="entry name" value="YciF"/>
    <property type="match status" value="1"/>
</dbReference>